<dbReference type="AlphaFoldDB" id="A0A059FKJ4"/>
<accession>A0A059FKJ4</accession>
<evidence type="ECO:0000256" key="6">
    <source>
        <dbReference type="PIRSR" id="PIRSR634603-3"/>
    </source>
</evidence>
<dbReference type="Pfam" id="PF02746">
    <property type="entry name" value="MR_MLE_N"/>
    <property type="match status" value="1"/>
</dbReference>
<feature type="active site" description="Proton acceptor; specific for (R)-substrate epimerization" evidence="5">
    <location>
        <position position="150"/>
    </location>
</feature>
<evidence type="ECO:0000256" key="8">
    <source>
        <dbReference type="SAM" id="Phobius"/>
    </source>
</evidence>
<name>A0A059FKJ4_9PROT</name>
<dbReference type="PANTHER" id="PTHR48080">
    <property type="entry name" value="D-GALACTONATE DEHYDRATASE-RELATED"/>
    <property type="match status" value="1"/>
</dbReference>
<proteinExistence type="inferred from homology"/>
<keyword evidence="8" id="KW-1133">Transmembrane helix</keyword>
<keyword evidence="8" id="KW-0812">Transmembrane</keyword>
<keyword evidence="4 7" id="KW-0413">Isomerase</keyword>
<dbReference type="GO" id="GO:0016855">
    <property type="term" value="F:racemase and epimerase activity, acting on amino acids and derivatives"/>
    <property type="evidence" value="ECO:0007669"/>
    <property type="project" value="UniProtKB-UniRule"/>
</dbReference>
<feature type="domain" description="Mandelate racemase/muconate lactonizing enzyme C-terminal" evidence="9">
    <location>
        <begin position="132"/>
        <end position="220"/>
    </location>
</feature>
<dbReference type="Proteomes" id="UP000024816">
    <property type="component" value="Unassembled WGS sequence"/>
</dbReference>
<keyword evidence="11" id="KW-1185">Reference proteome</keyword>
<evidence type="ECO:0000256" key="3">
    <source>
        <dbReference type="ARBA" id="ARBA00022842"/>
    </source>
</evidence>
<evidence type="ECO:0000256" key="4">
    <source>
        <dbReference type="ARBA" id="ARBA00023235"/>
    </source>
</evidence>
<dbReference type="SUPFAM" id="SSF54826">
    <property type="entry name" value="Enolase N-terminal domain-like"/>
    <property type="match status" value="1"/>
</dbReference>
<dbReference type="Gene3D" id="3.30.390.10">
    <property type="entry name" value="Enolase-like, N-terminal domain"/>
    <property type="match status" value="1"/>
</dbReference>
<evidence type="ECO:0000256" key="7">
    <source>
        <dbReference type="RuleBase" id="RU366006"/>
    </source>
</evidence>
<organism evidence="10 11">
    <name type="scientific">Hyphomonas jannaschiana VP2</name>
    <dbReference type="NCBI Taxonomy" id="1280952"/>
    <lineage>
        <taxon>Bacteria</taxon>
        <taxon>Pseudomonadati</taxon>
        <taxon>Pseudomonadota</taxon>
        <taxon>Alphaproteobacteria</taxon>
        <taxon>Hyphomonadales</taxon>
        <taxon>Hyphomonadaceae</taxon>
        <taxon>Hyphomonas</taxon>
    </lineage>
</organism>
<dbReference type="PATRIC" id="fig|1280952.3.peg.158"/>
<reference evidence="10 11" key="1">
    <citation type="journal article" date="2014" name="Antonie Van Leeuwenhoek">
        <title>Hyphomonas beringensis sp. nov. and Hyphomonas chukchiensis sp. nov., isolated from surface seawater of the Bering Sea and Chukchi Sea.</title>
        <authorList>
            <person name="Li C."/>
            <person name="Lai Q."/>
            <person name="Li G."/>
            <person name="Dong C."/>
            <person name="Wang J."/>
            <person name="Liao Y."/>
            <person name="Shao Z."/>
        </authorList>
    </citation>
    <scope>NUCLEOTIDE SEQUENCE [LARGE SCALE GENOMIC DNA]</scope>
    <source>
        <strain evidence="10 11">VP2</strain>
    </source>
</reference>
<evidence type="ECO:0000313" key="11">
    <source>
        <dbReference type="Proteomes" id="UP000024816"/>
    </source>
</evidence>
<dbReference type="Gene3D" id="3.20.20.120">
    <property type="entry name" value="Enolase-like C-terminal domain"/>
    <property type="match status" value="1"/>
</dbReference>
<dbReference type="EMBL" id="ARYJ01000001">
    <property type="protein sequence ID" value="KCZ91026.1"/>
    <property type="molecule type" value="Genomic_DNA"/>
</dbReference>
<dbReference type="CDD" id="cd03319">
    <property type="entry name" value="L-Ala-DL-Glu_epimerase"/>
    <property type="match status" value="1"/>
</dbReference>
<evidence type="ECO:0000256" key="2">
    <source>
        <dbReference type="ARBA" id="ARBA00022723"/>
    </source>
</evidence>
<dbReference type="InterPro" id="IPR029017">
    <property type="entry name" value="Enolase-like_N"/>
</dbReference>
<feature type="active site" description="Proton acceptor; specific for (S)-substrate epimerization" evidence="5">
    <location>
        <position position="246"/>
    </location>
</feature>
<dbReference type="InterPro" id="IPR036849">
    <property type="entry name" value="Enolase-like_C_sf"/>
</dbReference>
<dbReference type="EC" id="5.1.1.-" evidence="7"/>
<feature type="transmembrane region" description="Helical" evidence="8">
    <location>
        <begin position="268"/>
        <end position="292"/>
    </location>
</feature>
<dbReference type="SMART" id="SM00922">
    <property type="entry name" value="MR_MLE"/>
    <property type="match status" value="1"/>
</dbReference>
<dbReference type="STRING" id="1280952.HJA_00770"/>
<dbReference type="Pfam" id="PF13378">
    <property type="entry name" value="MR_MLE_C"/>
    <property type="match status" value="1"/>
</dbReference>
<comment type="caution">
    <text evidence="10">The sequence shown here is derived from an EMBL/GenBank/DDBJ whole genome shotgun (WGS) entry which is preliminary data.</text>
</comment>
<keyword evidence="2 6" id="KW-0479">Metal-binding</keyword>
<dbReference type="InterPro" id="IPR029065">
    <property type="entry name" value="Enolase_C-like"/>
</dbReference>
<dbReference type="OrthoDB" id="9782675at2"/>
<dbReference type="eggNOG" id="COG4948">
    <property type="taxonomic scope" value="Bacteria"/>
</dbReference>
<keyword evidence="3 6" id="KW-0460">Magnesium</keyword>
<dbReference type="SFLD" id="SFLDS00001">
    <property type="entry name" value="Enolase"/>
    <property type="match status" value="1"/>
</dbReference>
<dbReference type="InterPro" id="IPR034603">
    <property type="entry name" value="Dipeptide_epimerase"/>
</dbReference>
<feature type="binding site" evidence="6">
    <location>
        <position position="224"/>
    </location>
    <ligand>
        <name>Mg(2+)</name>
        <dbReference type="ChEBI" id="CHEBI:18420"/>
    </ligand>
</feature>
<comment type="similarity">
    <text evidence="1 7">Belongs to the mandelate racemase/muconate lactonizing enzyme family.</text>
</comment>
<dbReference type="PANTHER" id="PTHR48080:SF3">
    <property type="entry name" value="ENOLASE SUPERFAMILY MEMBER DDB_G0284701"/>
    <property type="match status" value="1"/>
</dbReference>
<dbReference type="SFLD" id="SFLDG00180">
    <property type="entry name" value="muconate_cycloisomerase"/>
    <property type="match status" value="1"/>
</dbReference>
<keyword evidence="8" id="KW-0472">Membrane</keyword>
<gene>
    <name evidence="10" type="ORF">HJA_00770</name>
</gene>
<dbReference type="InterPro" id="IPR013341">
    <property type="entry name" value="Mandelate_racemase_N_dom"/>
</dbReference>
<feature type="binding site" evidence="6">
    <location>
        <position position="175"/>
    </location>
    <ligand>
        <name>Mg(2+)</name>
        <dbReference type="ChEBI" id="CHEBI:18420"/>
    </ligand>
</feature>
<dbReference type="NCBIfam" id="NF042940">
    <property type="entry name" value="racemase_DgcA"/>
    <property type="match status" value="1"/>
</dbReference>
<dbReference type="SFLD" id="SFLDF00010">
    <property type="entry name" value="dipeptide_epimerase"/>
    <property type="match status" value="1"/>
</dbReference>
<evidence type="ECO:0000259" key="9">
    <source>
        <dbReference type="SMART" id="SM00922"/>
    </source>
</evidence>
<evidence type="ECO:0000256" key="5">
    <source>
        <dbReference type="PIRSR" id="PIRSR634603-1"/>
    </source>
</evidence>
<dbReference type="InterPro" id="IPR034593">
    <property type="entry name" value="DgoD-like"/>
</dbReference>
<feature type="binding site" evidence="6">
    <location>
        <position position="201"/>
    </location>
    <ligand>
        <name>Mg(2+)</name>
        <dbReference type="ChEBI" id="CHEBI:18420"/>
    </ligand>
</feature>
<dbReference type="InterPro" id="IPR013342">
    <property type="entry name" value="Mandelate_racemase_C"/>
</dbReference>
<evidence type="ECO:0000256" key="1">
    <source>
        <dbReference type="ARBA" id="ARBA00008031"/>
    </source>
</evidence>
<dbReference type="RefSeq" id="WP_035577871.1">
    <property type="nucleotide sequence ID" value="NZ_ARYJ01000001.1"/>
</dbReference>
<protein>
    <recommendedName>
        <fullName evidence="7">Dipeptide epimerase</fullName>
        <ecNumber evidence="7">5.1.1.-</ecNumber>
    </recommendedName>
</protein>
<evidence type="ECO:0000313" key="10">
    <source>
        <dbReference type="EMBL" id="KCZ91026.1"/>
    </source>
</evidence>
<sequence length="327" mass="33919">MSNRNLEISAISSPLKRAFTISRGAKTSAETVRVTLTENGATGRGECVPYARYGETTASVTAAIETARSAIESGLTREDLQSLMPAGAARCAVDCALWDLEAKLTGTPVWQLAGLPEPQPVETAVTVSLDTPEAMGTAAKATQGRLLKLKLGGPDDLARIEAVHRARPDARLIVDANEGLSADQLPAISKAAAELGVVLIEQPFPAGADNALLQRPGPVAICADESAHTRAELQDLARRYDAVNIKLDKTGGLTEALAMARDARAAGLGIMVGCMVAGSISMAPAVLLAGLADLMDVDGPLWLSEDVAHGLAYADGVVAPPVPDLWG</sequence>
<comment type="cofactor">
    <cofactor evidence="6 7">
        <name>Mg(2+)</name>
        <dbReference type="ChEBI" id="CHEBI:18420"/>
    </cofactor>
    <text evidence="6 7">Binds 1 Mg(2+) ion per subunit.</text>
</comment>
<dbReference type="GO" id="GO:0046872">
    <property type="term" value="F:metal ion binding"/>
    <property type="evidence" value="ECO:0007669"/>
    <property type="project" value="UniProtKB-KW"/>
</dbReference>
<dbReference type="SUPFAM" id="SSF51604">
    <property type="entry name" value="Enolase C-terminal domain-like"/>
    <property type="match status" value="1"/>
</dbReference>